<evidence type="ECO:0000313" key="3">
    <source>
        <dbReference type="EMBL" id="MBM6878861.1"/>
    </source>
</evidence>
<dbReference type="Proteomes" id="UP000729290">
    <property type="component" value="Unassembled WGS sequence"/>
</dbReference>
<evidence type="ECO:0000313" key="4">
    <source>
        <dbReference type="Proteomes" id="UP000729290"/>
    </source>
</evidence>
<dbReference type="Gene3D" id="1.10.287.860">
    <property type="entry name" value="Nucleotidyltransferase"/>
    <property type="match status" value="1"/>
</dbReference>
<dbReference type="Pfam" id="PF04607">
    <property type="entry name" value="RelA_SpoT"/>
    <property type="match status" value="1"/>
</dbReference>
<comment type="caution">
    <text evidence="3">The sequence shown here is derived from an EMBL/GenBank/DDBJ whole genome shotgun (WGS) entry which is preliminary data.</text>
</comment>
<dbReference type="InterPro" id="IPR052366">
    <property type="entry name" value="GTP_Pyrophosphokinase"/>
</dbReference>
<feature type="domain" description="RelA/SpoT" evidence="2">
    <location>
        <begin position="45"/>
        <end position="166"/>
    </location>
</feature>
<dbReference type="RefSeq" id="WP_205134493.1">
    <property type="nucleotide sequence ID" value="NZ_JACSNT010000021.1"/>
</dbReference>
<proteinExistence type="predicted"/>
<dbReference type="InterPro" id="IPR007685">
    <property type="entry name" value="RelA_SpoT"/>
</dbReference>
<name>A0ABS2GBI8_9FIRM</name>
<keyword evidence="4" id="KW-1185">Reference proteome</keyword>
<dbReference type="Gene3D" id="3.30.460.10">
    <property type="entry name" value="Beta Polymerase, domain 2"/>
    <property type="match status" value="1"/>
</dbReference>
<dbReference type="InterPro" id="IPR043519">
    <property type="entry name" value="NT_sf"/>
</dbReference>
<evidence type="ECO:0000259" key="2">
    <source>
        <dbReference type="SMART" id="SM00954"/>
    </source>
</evidence>
<sequence length="263" mass="30875">MEIINWKELLYPYEQTVEELLLKFRSVDKECRHLGIYSPIDSVTGRLKRPASILEKAGRKQIPPDKIEEQIEDIAGIRILCQFVEDIPKVIEMVRSRQDMTVVEERDYITNTKPSGYRSYHMIIRYPLHTALGAKNVPAEIQIRTNAMNFWATAEHSLRYKYSGNIPQELQDRLKNCAEAAFRLDTEMATIREEITNAQRLNEIKNNLVTNILENIQNLYFVAKLDDMNEINKEFARVWNSDDVDQLREFNTKLNIMAEMYRT</sequence>
<gene>
    <name evidence="3" type="ORF">H9X83_11985</name>
</gene>
<dbReference type="PANTHER" id="PTHR47837">
    <property type="entry name" value="GTP PYROPHOSPHOKINASE YJBM"/>
    <property type="match status" value="1"/>
</dbReference>
<dbReference type="SUPFAM" id="SSF81301">
    <property type="entry name" value="Nucleotidyltransferase"/>
    <property type="match status" value="1"/>
</dbReference>
<evidence type="ECO:0000256" key="1">
    <source>
        <dbReference type="ARBA" id="ARBA00004976"/>
    </source>
</evidence>
<dbReference type="CDD" id="cd05399">
    <property type="entry name" value="NT_Rel-Spo_like"/>
    <property type="match status" value="1"/>
</dbReference>
<dbReference type="EMBL" id="JACSNV010000024">
    <property type="protein sequence ID" value="MBM6878861.1"/>
    <property type="molecule type" value="Genomic_DNA"/>
</dbReference>
<protein>
    <submittedName>
        <fullName evidence="3">GTP pyrophosphokinase family protein</fullName>
    </submittedName>
</protein>
<dbReference type="PANTHER" id="PTHR47837:SF2">
    <property type="entry name" value="GTP PYROPHOSPHOKINASE YWAC"/>
    <property type="match status" value="1"/>
</dbReference>
<comment type="pathway">
    <text evidence="1">Purine metabolism; ppGpp biosynthesis; ppGpp from GTP: step 1/2.</text>
</comment>
<dbReference type="SMART" id="SM00954">
    <property type="entry name" value="RelA_SpoT"/>
    <property type="match status" value="1"/>
</dbReference>
<reference evidence="3 4" key="1">
    <citation type="journal article" date="2021" name="Sci. Rep.">
        <title>The distribution of antibiotic resistance genes in chicken gut microbiota commensals.</title>
        <authorList>
            <person name="Juricova H."/>
            <person name="Matiasovicova J."/>
            <person name="Kubasova T."/>
            <person name="Cejkova D."/>
            <person name="Rychlik I."/>
        </authorList>
    </citation>
    <scope>NUCLEOTIDE SEQUENCE [LARGE SCALE GENOMIC DNA]</scope>
    <source>
        <strain evidence="3 4">An431b</strain>
    </source>
</reference>
<accession>A0ABS2GBI8</accession>
<organism evidence="3 4">
    <name type="scientific">Anaerotignum lactatifermentans</name>
    <dbReference type="NCBI Taxonomy" id="160404"/>
    <lineage>
        <taxon>Bacteria</taxon>
        <taxon>Bacillati</taxon>
        <taxon>Bacillota</taxon>
        <taxon>Clostridia</taxon>
        <taxon>Lachnospirales</taxon>
        <taxon>Anaerotignaceae</taxon>
        <taxon>Anaerotignum</taxon>
    </lineage>
</organism>